<protein>
    <submittedName>
        <fullName evidence="1">Uncharacterized protein</fullName>
    </submittedName>
</protein>
<evidence type="ECO:0000313" key="1">
    <source>
        <dbReference type="EMBL" id="KAK9187012.1"/>
    </source>
</evidence>
<name>A0AAP0LTC9_9ROSI</name>
<dbReference type="AlphaFoldDB" id="A0AAP0LTC9"/>
<organism evidence="1 2">
    <name type="scientific">Citrus x changshan-huyou</name>
    <dbReference type="NCBI Taxonomy" id="2935761"/>
    <lineage>
        <taxon>Eukaryota</taxon>
        <taxon>Viridiplantae</taxon>
        <taxon>Streptophyta</taxon>
        <taxon>Embryophyta</taxon>
        <taxon>Tracheophyta</taxon>
        <taxon>Spermatophyta</taxon>
        <taxon>Magnoliopsida</taxon>
        <taxon>eudicotyledons</taxon>
        <taxon>Gunneridae</taxon>
        <taxon>Pentapetalae</taxon>
        <taxon>rosids</taxon>
        <taxon>malvids</taxon>
        <taxon>Sapindales</taxon>
        <taxon>Rutaceae</taxon>
        <taxon>Aurantioideae</taxon>
        <taxon>Citrus</taxon>
    </lineage>
</organism>
<comment type="caution">
    <text evidence="1">The sequence shown here is derived from an EMBL/GenBank/DDBJ whole genome shotgun (WGS) entry which is preliminary data.</text>
</comment>
<evidence type="ECO:0000313" key="2">
    <source>
        <dbReference type="Proteomes" id="UP001428341"/>
    </source>
</evidence>
<proteinExistence type="predicted"/>
<reference evidence="1 2" key="1">
    <citation type="submission" date="2024-05" db="EMBL/GenBank/DDBJ databases">
        <title>Haplotype-resolved chromosome-level genome assembly of Huyou (Citrus changshanensis).</title>
        <authorList>
            <person name="Miao C."/>
            <person name="Chen W."/>
            <person name="Wu Y."/>
            <person name="Wang L."/>
            <person name="Zhao S."/>
            <person name="Grierson D."/>
            <person name="Xu C."/>
            <person name="Chen K."/>
        </authorList>
    </citation>
    <scope>NUCLEOTIDE SEQUENCE [LARGE SCALE GENOMIC DNA]</scope>
    <source>
        <strain evidence="1">01-14</strain>
        <tissue evidence="1">Leaf</tissue>
    </source>
</reference>
<accession>A0AAP0LTC9</accession>
<keyword evidence="2" id="KW-1185">Reference proteome</keyword>
<dbReference type="Proteomes" id="UP001428341">
    <property type="component" value="Unassembled WGS sequence"/>
</dbReference>
<dbReference type="EMBL" id="JBCGBO010000007">
    <property type="protein sequence ID" value="KAK9187012.1"/>
    <property type="molecule type" value="Genomic_DNA"/>
</dbReference>
<sequence length="124" mass="14052">MVTNIESMLSKIKKEYVSNISIPGTLPLGCLQGYVSSLHNTNPNDFDAQKWHVGLNNLARIHHNQLKLVLFQALPQHESLPDTSCMLTITMFSCNFFETTAPMTPKTLFQEDVFNLKKKTIITK</sequence>
<gene>
    <name evidence="1" type="ORF">WN944_018402</name>
</gene>